<evidence type="ECO:0000259" key="7">
    <source>
        <dbReference type="PROSITE" id="PS51746"/>
    </source>
</evidence>
<evidence type="ECO:0000256" key="1">
    <source>
        <dbReference type="ARBA" id="ARBA00004170"/>
    </source>
</evidence>
<dbReference type="SUPFAM" id="SSF81606">
    <property type="entry name" value="PP2C-like"/>
    <property type="match status" value="1"/>
</dbReference>
<dbReference type="PROSITE" id="PS51746">
    <property type="entry name" value="PPM_2"/>
    <property type="match status" value="1"/>
</dbReference>
<dbReference type="InterPro" id="IPR036457">
    <property type="entry name" value="PPM-type-like_dom_sf"/>
</dbReference>
<proteinExistence type="inferred from homology"/>
<dbReference type="CDD" id="cd00143">
    <property type="entry name" value="PP2Cc"/>
    <property type="match status" value="1"/>
</dbReference>
<dbReference type="InterPro" id="IPR001932">
    <property type="entry name" value="PPM-type_phosphatase-like_dom"/>
</dbReference>
<dbReference type="Proteomes" id="UP001230188">
    <property type="component" value="Unassembled WGS sequence"/>
</dbReference>
<organism evidence="8 9">
    <name type="scientific">Chrysophaeum taylorii</name>
    <dbReference type="NCBI Taxonomy" id="2483200"/>
    <lineage>
        <taxon>Eukaryota</taxon>
        <taxon>Sar</taxon>
        <taxon>Stramenopiles</taxon>
        <taxon>Ochrophyta</taxon>
        <taxon>Pelagophyceae</taxon>
        <taxon>Pelagomonadales</taxon>
        <taxon>Pelagomonadaceae</taxon>
        <taxon>Chrysophaeum</taxon>
    </lineage>
</organism>
<keyword evidence="2" id="KW-0479">Metal-binding</keyword>
<sequence>MYVQRTSSSRQPSSRWSSRRCSPIDRPDRPRARPAGRPGWRSSQQDAYVVSRLVGRTILAVFDGHGGAEVSRHAANSFIPRLEAELSENSPAEALRRALAAIESSLREELSGISLDQVGSTAICVAVDDATIACSWLGDSRAVLSSNGVAVPLSYDHRPDDDLERQRISNAGARVFRGRVNGMLAVSRALGDYLYKSVQNVDAFDQPVSAKPDCVSRPRSLDATDEFVIVACDGIWEKVTNDQAVAFVRAAWAHGLKHPDLVVTKLLQWCLLSGSTDNMTCCLYLIDTTSLDDINPQDADARLQATDLAAPAVFFADQVIERRRANVAKMAEADVVNAIKAFGLHSHAATLAAHHVDGESLLEVEEHEFTEDLEMPPADARFMTLALQWWDKTSTWL</sequence>
<feature type="compositionally biased region" description="Low complexity" evidence="6">
    <location>
        <begin position="1"/>
        <end position="21"/>
    </location>
</feature>
<dbReference type="Pfam" id="PF00481">
    <property type="entry name" value="PP2C"/>
    <property type="match status" value="1"/>
</dbReference>
<comment type="similarity">
    <text evidence="5">Belongs to the PP2C family.</text>
</comment>
<dbReference type="SMART" id="SM00332">
    <property type="entry name" value="PP2Cc"/>
    <property type="match status" value="1"/>
</dbReference>
<dbReference type="GO" id="GO:0016020">
    <property type="term" value="C:membrane"/>
    <property type="evidence" value="ECO:0007669"/>
    <property type="project" value="UniProtKB-SubCell"/>
</dbReference>
<dbReference type="AlphaFoldDB" id="A0AAD7UB54"/>
<feature type="compositionally biased region" description="Basic and acidic residues" evidence="6">
    <location>
        <begin position="22"/>
        <end position="31"/>
    </location>
</feature>
<accession>A0AAD7UB54</accession>
<comment type="subcellular location">
    <subcellularLocation>
        <location evidence="1">Membrane</location>
        <topology evidence="1">Peripheral membrane protein</topology>
    </subcellularLocation>
</comment>
<dbReference type="GO" id="GO:0004722">
    <property type="term" value="F:protein serine/threonine phosphatase activity"/>
    <property type="evidence" value="ECO:0007669"/>
    <property type="project" value="InterPro"/>
</dbReference>
<protein>
    <recommendedName>
        <fullName evidence="7">PPM-type phosphatase domain-containing protein</fullName>
    </recommendedName>
</protein>
<dbReference type="Gene3D" id="1.10.150.50">
    <property type="entry name" value="Transcription Factor, Ets-1"/>
    <property type="match status" value="1"/>
</dbReference>
<evidence type="ECO:0000256" key="4">
    <source>
        <dbReference type="ARBA" id="ARBA00022912"/>
    </source>
</evidence>
<dbReference type="PANTHER" id="PTHR47992">
    <property type="entry name" value="PROTEIN PHOSPHATASE"/>
    <property type="match status" value="1"/>
</dbReference>
<evidence type="ECO:0000256" key="3">
    <source>
        <dbReference type="ARBA" id="ARBA00022801"/>
    </source>
</evidence>
<keyword evidence="3 5" id="KW-0378">Hydrolase</keyword>
<comment type="caution">
    <text evidence="8">The sequence shown here is derived from an EMBL/GenBank/DDBJ whole genome shotgun (WGS) entry which is preliminary data.</text>
</comment>
<evidence type="ECO:0000313" key="8">
    <source>
        <dbReference type="EMBL" id="KAJ8600413.1"/>
    </source>
</evidence>
<dbReference type="GO" id="GO:0046872">
    <property type="term" value="F:metal ion binding"/>
    <property type="evidence" value="ECO:0007669"/>
    <property type="project" value="UniProtKB-KW"/>
</dbReference>
<evidence type="ECO:0000256" key="2">
    <source>
        <dbReference type="ARBA" id="ARBA00022723"/>
    </source>
</evidence>
<reference evidence="8" key="1">
    <citation type="submission" date="2023-01" db="EMBL/GenBank/DDBJ databases">
        <title>Metagenome sequencing of chrysophaentin producing Chrysophaeum taylorii.</title>
        <authorList>
            <person name="Davison J."/>
            <person name="Bewley C."/>
        </authorList>
    </citation>
    <scope>NUCLEOTIDE SEQUENCE</scope>
    <source>
        <strain evidence="8">NIES-1699</strain>
    </source>
</reference>
<name>A0AAD7UB54_9STRA</name>
<keyword evidence="4 5" id="KW-0904">Protein phosphatase</keyword>
<evidence type="ECO:0000313" key="9">
    <source>
        <dbReference type="Proteomes" id="UP001230188"/>
    </source>
</evidence>
<feature type="region of interest" description="Disordered" evidence="6">
    <location>
        <begin position="1"/>
        <end position="43"/>
    </location>
</feature>
<dbReference type="PROSITE" id="PS01032">
    <property type="entry name" value="PPM_1"/>
    <property type="match status" value="1"/>
</dbReference>
<gene>
    <name evidence="8" type="ORF">CTAYLR_001454</name>
</gene>
<dbReference type="EMBL" id="JAQMWT010000523">
    <property type="protein sequence ID" value="KAJ8600413.1"/>
    <property type="molecule type" value="Genomic_DNA"/>
</dbReference>
<keyword evidence="9" id="KW-1185">Reference proteome</keyword>
<dbReference type="InterPro" id="IPR000222">
    <property type="entry name" value="PP2C_BS"/>
</dbReference>
<dbReference type="InterPro" id="IPR013761">
    <property type="entry name" value="SAM/pointed_sf"/>
</dbReference>
<dbReference type="Gene3D" id="3.60.40.10">
    <property type="entry name" value="PPM-type phosphatase domain"/>
    <property type="match status" value="1"/>
</dbReference>
<evidence type="ECO:0000256" key="5">
    <source>
        <dbReference type="RuleBase" id="RU003465"/>
    </source>
</evidence>
<evidence type="ECO:0000256" key="6">
    <source>
        <dbReference type="SAM" id="MobiDB-lite"/>
    </source>
</evidence>
<feature type="domain" description="PPM-type phosphatase" evidence="7">
    <location>
        <begin position="31"/>
        <end position="286"/>
    </location>
</feature>
<dbReference type="InterPro" id="IPR015655">
    <property type="entry name" value="PP2C"/>
</dbReference>